<comment type="caution">
    <text evidence="3">The sequence shown here is derived from an EMBL/GenBank/DDBJ whole genome shotgun (WGS) entry which is preliminary data.</text>
</comment>
<dbReference type="PROSITE" id="PS50176">
    <property type="entry name" value="ARM_REPEAT"/>
    <property type="match status" value="1"/>
</dbReference>
<feature type="repeat" description="ARM" evidence="1">
    <location>
        <begin position="481"/>
        <end position="513"/>
    </location>
</feature>
<organism evidence="3 4">
    <name type="scientific">Rotaria sordida</name>
    <dbReference type="NCBI Taxonomy" id="392033"/>
    <lineage>
        <taxon>Eukaryota</taxon>
        <taxon>Metazoa</taxon>
        <taxon>Spiralia</taxon>
        <taxon>Gnathifera</taxon>
        <taxon>Rotifera</taxon>
        <taxon>Eurotatoria</taxon>
        <taxon>Bdelloidea</taxon>
        <taxon>Philodinida</taxon>
        <taxon>Philodinidae</taxon>
        <taxon>Rotaria</taxon>
    </lineage>
</organism>
<dbReference type="PRINTS" id="PR01869">
    <property type="entry name" value="BCATNINFAMLY"/>
</dbReference>
<dbReference type="SMART" id="SM00185">
    <property type="entry name" value="ARM"/>
    <property type="match status" value="5"/>
</dbReference>
<dbReference type="PANTHER" id="PTHR45976">
    <property type="entry name" value="ARMADILLO SEGMENT POLARITY PROTEIN"/>
    <property type="match status" value="1"/>
</dbReference>
<accession>A0A814ACU0</accession>
<evidence type="ECO:0008006" key="5">
    <source>
        <dbReference type="Google" id="ProtNLM"/>
    </source>
</evidence>
<dbReference type="GO" id="GO:0007155">
    <property type="term" value="P:cell adhesion"/>
    <property type="evidence" value="ECO:0007669"/>
    <property type="project" value="InterPro"/>
</dbReference>
<gene>
    <name evidence="3" type="ORF">SEV965_LOCUS6253</name>
</gene>
<evidence type="ECO:0000256" key="1">
    <source>
        <dbReference type="PROSITE-ProRule" id="PRU00259"/>
    </source>
</evidence>
<dbReference type="SUPFAM" id="SSF48371">
    <property type="entry name" value="ARM repeat"/>
    <property type="match status" value="1"/>
</dbReference>
<dbReference type="InterPro" id="IPR011989">
    <property type="entry name" value="ARM-like"/>
</dbReference>
<name>A0A814ACU0_9BILA</name>
<reference evidence="3" key="1">
    <citation type="submission" date="2021-02" db="EMBL/GenBank/DDBJ databases">
        <authorList>
            <person name="Nowell W R."/>
        </authorList>
    </citation>
    <scope>NUCLEOTIDE SEQUENCE</scope>
</reference>
<dbReference type="InterPro" id="IPR013284">
    <property type="entry name" value="Beta-catenin"/>
</dbReference>
<dbReference type="EMBL" id="CAJNOU010000202">
    <property type="protein sequence ID" value="CAF0913193.1"/>
    <property type="molecule type" value="Genomic_DNA"/>
</dbReference>
<sequence length="647" mass="73113">MDYPTSNRVPPPSMHHQIPSHPSHQMHHPQHPLLSNQLQPINSETHTSMWLDDPYAVSNTSISQRDSGFNSRAASLRSIESTVTSTTGPIHHGSTTTSGYEQIPPPPSLPPDHENIHPQYTEMQPAPVLQSRPDPSQVIPDLLNLLMEEDSVIVREAIQLTYMLVKDGGEGRSEVIRNRDLIQTLLESFSKDVGDGKITCLLASLFHAISQQQEGLRVILDCGGIPRLIQILDSPDNTVNFVVTILHNFLIVLQEQSANEIDRYNGTQSFINLLHSSNDKLLTLVSDCLLKMSIYNLNSKLFIQNSKECVQCLLYIFDTTKYDKLLLTISKLFPIISSGNEIIKRIFLQLNALSIFEKQIRLTKSIRIRHNCLIALRNISDQATRMREVDSLIQQLAGILLTDDHQSILCSLGILSNLTADNKINKSLLVKLNGVQTLMQKLMMNADGNDDLIEAALCTLRHVTARHDLENEAREAIRKSYGIGNIVKLLRDKNFKEHWGIIKATVGLIKNLSLSPSIISQLCEQNAVRRLIELLINIDRERAKIFDENKQYLHQFDVIIEIILGALNNLAKDLSCKSIIKEMNCISIIIRYSNIPPCSLQQISSILLKELNIDRDRNQLNDSSSHQQFNNNNNNNHTIDSRHIRQQ</sequence>
<feature type="compositionally biased region" description="Polar residues" evidence="2">
    <location>
        <begin position="620"/>
        <end position="629"/>
    </location>
</feature>
<dbReference type="GO" id="GO:0045296">
    <property type="term" value="F:cadherin binding"/>
    <property type="evidence" value="ECO:0007669"/>
    <property type="project" value="InterPro"/>
</dbReference>
<feature type="compositionally biased region" description="Low complexity" evidence="2">
    <location>
        <begin position="14"/>
        <end position="23"/>
    </location>
</feature>
<dbReference type="Gene3D" id="1.25.10.10">
    <property type="entry name" value="Leucine-rich Repeat Variant"/>
    <property type="match status" value="1"/>
</dbReference>
<feature type="region of interest" description="Disordered" evidence="2">
    <location>
        <begin position="1"/>
        <end position="31"/>
    </location>
</feature>
<dbReference type="InterPro" id="IPR016024">
    <property type="entry name" value="ARM-type_fold"/>
</dbReference>
<feature type="region of interest" description="Disordered" evidence="2">
    <location>
        <begin position="80"/>
        <end position="103"/>
    </location>
</feature>
<evidence type="ECO:0000313" key="3">
    <source>
        <dbReference type="EMBL" id="CAF0913193.1"/>
    </source>
</evidence>
<feature type="compositionally biased region" description="Polar residues" evidence="2">
    <location>
        <begin position="80"/>
        <end position="100"/>
    </location>
</feature>
<feature type="region of interest" description="Disordered" evidence="2">
    <location>
        <begin position="619"/>
        <end position="647"/>
    </location>
</feature>
<dbReference type="Proteomes" id="UP000663889">
    <property type="component" value="Unassembled WGS sequence"/>
</dbReference>
<dbReference type="InterPro" id="IPR000225">
    <property type="entry name" value="Armadillo"/>
</dbReference>
<evidence type="ECO:0000256" key="2">
    <source>
        <dbReference type="SAM" id="MobiDB-lite"/>
    </source>
</evidence>
<proteinExistence type="predicted"/>
<protein>
    <recommendedName>
        <fullName evidence="5">Beta-catenin</fullName>
    </recommendedName>
</protein>
<dbReference type="AlphaFoldDB" id="A0A814ACU0"/>
<evidence type="ECO:0000313" key="4">
    <source>
        <dbReference type="Proteomes" id="UP000663889"/>
    </source>
</evidence>